<dbReference type="AlphaFoldDB" id="A0A975GU89"/>
<name>A0A975GU89_9BACT</name>
<protein>
    <submittedName>
        <fullName evidence="1">Uncharacterized protein</fullName>
    </submittedName>
</protein>
<accession>A0A975GU89</accession>
<organism evidence="1 2">
    <name type="scientific">Desulfonema magnum</name>
    <dbReference type="NCBI Taxonomy" id="45655"/>
    <lineage>
        <taxon>Bacteria</taxon>
        <taxon>Pseudomonadati</taxon>
        <taxon>Thermodesulfobacteriota</taxon>
        <taxon>Desulfobacteria</taxon>
        <taxon>Desulfobacterales</taxon>
        <taxon>Desulfococcaceae</taxon>
        <taxon>Desulfonema</taxon>
    </lineage>
</organism>
<evidence type="ECO:0000313" key="2">
    <source>
        <dbReference type="Proteomes" id="UP000663722"/>
    </source>
</evidence>
<gene>
    <name evidence="1" type="ORF">dnm_090310</name>
</gene>
<sequence length="52" mass="5929">MSSEINLQLKSKIRSAKPQVWHSGCDVDDCQTASLALRRWLLISDNVRTVEE</sequence>
<dbReference type="Proteomes" id="UP000663722">
    <property type="component" value="Chromosome"/>
</dbReference>
<reference evidence="1" key="1">
    <citation type="journal article" date="2021" name="Microb. Physiol.">
        <title>Proteogenomic Insights into the Physiology of Marine, Sulfate-Reducing, Filamentous Desulfonema limicola and Desulfonema magnum.</title>
        <authorList>
            <person name="Schnaars V."/>
            <person name="Wohlbrand L."/>
            <person name="Scheve S."/>
            <person name="Hinrichs C."/>
            <person name="Reinhardt R."/>
            <person name="Rabus R."/>
        </authorList>
    </citation>
    <scope>NUCLEOTIDE SEQUENCE</scope>
    <source>
        <strain evidence="1">4be13</strain>
    </source>
</reference>
<dbReference type="KEGG" id="dmm:dnm_090310"/>
<keyword evidence="2" id="KW-1185">Reference proteome</keyword>
<evidence type="ECO:0000313" key="1">
    <source>
        <dbReference type="EMBL" id="QTA92938.1"/>
    </source>
</evidence>
<dbReference type="EMBL" id="CP061800">
    <property type="protein sequence ID" value="QTA92938.1"/>
    <property type="molecule type" value="Genomic_DNA"/>
</dbReference>
<proteinExistence type="predicted"/>